<dbReference type="SUPFAM" id="SSF57667">
    <property type="entry name" value="beta-beta-alpha zinc fingers"/>
    <property type="match status" value="1"/>
</dbReference>
<keyword evidence="3 8" id="KW-0863">Zinc-finger</keyword>
<dbReference type="GO" id="GO:0005634">
    <property type="term" value="C:nucleus"/>
    <property type="evidence" value="ECO:0007669"/>
    <property type="project" value="UniProtKB-SubCell"/>
</dbReference>
<evidence type="ECO:0000256" key="2">
    <source>
        <dbReference type="ARBA" id="ARBA00022723"/>
    </source>
</evidence>
<keyword evidence="5" id="KW-0805">Transcription regulation</keyword>
<dbReference type="PANTHER" id="PTHR45801:SF94">
    <property type="entry name" value="ZINC FINGER PROTEIN 10"/>
    <property type="match status" value="1"/>
</dbReference>
<dbReference type="AlphaFoldDB" id="A0A0D9VB10"/>
<dbReference type="PROSITE" id="PS50157">
    <property type="entry name" value="ZINC_FINGER_C2H2_2"/>
    <property type="match status" value="1"/>
</dbReference>
<dbReference type="GO" id="GO:0008270">
    <property type="term" value="F:zinc ion binding"/>
    <property type="evidence" value="ECO:0007669"/>
    <property type="project" value="UniProtKB-KW"/>
</dbReference>
<evidence type="ECO:0000256" key="7">
    <source>
        <dbReference type="ARBA" id="ARBA00023242"/>
    </source>
</evidence>
<evidence type="ECO:0000256" key="1">
    <source>
        <dbReference type="ARBA" id="ARBA00004123"/>
    </source>
</evidence>
<reference evidence="11 12" key="1">
    <citation type="submission" date="2012-08" db="EMBL/GenBank/DDBJ databases">
        <title>Oryza genome evolution.</title>
        <authorList>
            <person name="Wing R.A."/>
        </authorList>
    </citation>
    <scope>NUCLEOTIDE SEQUENCE</scope>
</reference>
<keyword evidence="6" id="KW-0804">Transcription</keyword>
<name>A0A0D9VB10_9ORYZ</name>
<dbReference type="PANTHER" id="PTHR45801">
    <property type="entry name" value="OS07G0101800 PROTEIN"/>
    <property type="match status" value="1"/>
</dbReference>
<sequence>MSGGGGRMKEEAWRWQYNRSRCRWPCGFCKREFGSAQALGGHMNVHRRDRAILTLSSQSHQQPPLPLLLPNLNFPPPLQPLPGATTTTTSPADDGGLDLELRLATFYSSTSPP</sequence>
<keyword evidence="2" id="KW-0479">Metal-binding</keyword>
<dbReference type="Pfam" id="PF13912">
    <property type="entry name" value="zf-C2H2_6"/>
    <property type="match status" value="1"/>
</dbReference>
<comment type="subcellular location">
    <subcellularLocation>
        <location evidence="1">Nucleus</location>
    </subcellularLocation>
</comment>
<dbReference type="InterPro" id="IPR052426">
    <property type="entry name" value="Plant_dev_regulator"/>
</dbReference>
<dbReference type="InterPro" id="IPR013087">
    <property type="entry name" value="Znf_C2H2_type"/>
</dbReference>
<evidence type="ECO:0000256" key="6">
    <source>
        <dbReference type="ARBA" id="ARBA00023163"/>
    </source>
</evidence>
<dbReference type="InterPro" id="IPR036236">
    <property type="entry name" value="Znf_C2H2_sf"/>
</dbReference>
<feature type="region of interest" description="Disordered" evidence="9">
    <location>
        <begin position="57"/>
        <end position="95"/>
    </location>
</feature>
<evidence type="ECO:0000313" key="12">
    <source>
        <dbReference type="Proteomes" id="UP000032180"/>
    </source>
</evidence>
<dbReference type="Gramene" id="LPERR02G00070.1">
    <property type="protein sequence ID" value="LPERR02G00070.1"/>
    <property type="gene ID" value="LPERR02G00070"/>
</dbReference>
<feature type="compositionally biased region" description="Low complexity" evidence="9">
    <location>
        <begin position="81"/>
        <end position="91"/>
    </location>
</feature>
<organism evidence="11 12">
    <name type="scientific">Leersia perrieri</name>
    <dbReference type="NCBI Taxonomy" id="77586"/>
    <lineage>
        <taxon>Eukaryota</taxon>
        <taxon>Viridiplantae</taxon>
        <taxon>Streptophyta</taxon>
        <taxon>Embryophyta</taxon>
        <taxon>Tracheophyta</taxon>
        <taxon>Spermatophyta</taxon>
        <taxon>Magnoliopsida</taxon>
        <taxon>Liliopsida</taxon>
        <taxon>Poales</taxon>
        <taxon>Poaceae</taxon>
        <taxon>BOP clade</taxon>
        <taxon>Oryzoideae</taxon>
        <taxon>Oryzeae</taxon>
        <taxon>Oryzinae</taxon>
        <taxon>Leersia</taxon>
    </lineage>
</organism>
<proteinExistence type="predicted"/>
<dbReference type="HOGENOM" id="CLU_068782_3_0_1"/>
<evidence type="ECO:0000256" key="4">
    <source>
        <dbReference type="ARBA" id="ARBA00022833"/>
    </source>
</evidence>
<evidence type="ECO:0000256" key="3">
    <source>
        <dbReference type="ARBA" id="ARBA00022771"/>
    </source>
</evidence>
<evidence type="ECO:0000313" key="11">
    <source>
        <dbReference type="EnsemblPlants" id="LPERR02G00070.1"/>
    </source>
</evidence>
<dbReference type="PROSITE" id="PS00028">
    <property type="entry name" value="ZINC_FINGER_C2H2_1"/>
    <property type="match status" value="1"/>
</dbReference>
<reference evidence="12" key="2">
    <citation type="submission" date="2013-12" db="EMBL/GenBank/DDBJ databases">
        <authorList>
            <person name="Yu Y."/>
            <person name="Lee S."/>
            <person name="de Baynast K."/>
            <person name="Wissotski M."/>
            <person name="Liu L."/>
            <person name="Talag J."/>
            <person name="Goicoechea J."/>
            <person name="Angelova A."/>
            <person name="Jetty R."/>
            <person name="Kudrna D."/>
            <person name="Golser W."/>
            <person name="Rivera L."/>
            <person name="Zhang J."/>
            <person name="Wing R."/>
        </authorList>
    </citation>
    <scope>NUCLEOTIDE SEQUENCE</scope>
</reference>
<accession>A0A0D9VB10</accession>
<dbReference type="EnsemblPlants" id="LPERR02G00070.1">
    <property type="protein sequence ID" value="LPERR02G00070.1"/>
    <property type="gene ID" value="LPERR02G00070"/>
</dbReference>
<dbReference type="STRING" id="77586.A0A0D9VB10"/>
<keyword evidence="12" id="KW-1185">Reference proteome</keyword>
<feature type="compositionally biased region" description="Pro residues" evidence="9">
    <location>
        <begin position="63"/>
        <end position="80"/>
    </location>
</feature>
<evidence type="ECO:0000256" key="9">
    <source>
        <dbReference type="SAM" id="MobiDB-lite"/>
    </source>
</evidence>
<keyword evidence="7" id="KW-0539">Nucleus</keyword>
<reference evidence="11" key="3">
    <citation type="submission" date="2015-04" db="UniProtKB">
        <authorList>
            <consortium name="EnsemblPlants"/>
        </authorList>
    </citation>
    <scope>IDENTIFICATION</scope>
</reference>
<keyword evidence="4" id="KW-0862">Zinc</keyword>
<protein>
    <recommendedName>
        <fullName evidence="10">C2H2-type domain-containing protein</fullName>
    </recommendedName>
</protein>
<evidence type="ECO:0000256" key="8">
    <source>
        <dbReference type="PROSITE-ProRule" id="PRU00042"/>
    </source>
</evidence>
<evidence type="ECO:0000259" key="10">
    <source>
        <dbReference type="PROSITE" id="PS50157"/>
    </source>
</evidence>
<evidence type="ECO:0000256" key="5">
    <source>
        <dbReference type="ARBA" id="ARBA00023015"/>
    </source>
</evidence>
<feature type="domain" description="C2H2-type" evidence="10">
    <location>
        <begin position="24"/>
        <end position="51"/>
    </location>
</feature>
<dbReference type="Proteomes" id="UP000032180">
    <property type="component" value="Chromosome 2"/>
</dbReference>